<sequence length="65" mass="7238">MVIMSTSTLRIASDESIVPIPRIHKEFSHFLEIPRNLQPDSLDVPLARCCLTSAMLTLRAVTTSL</sequence>
<dbReference type="EMBL" id="JAUSRE010000010">
    <property type="protein sequence ID" value="MDP9888758.1"/>
    <property type="molecule type" value="Genomic_DNA"/>
</dbReference>
<evidence type="ECO:0000313" key="1">
    <source>
        <dbReference type="EMBL" id="MDP9888758.1"/>
    </source>
</evidence>
<comment type="caution">
    <text evidence="1">The sequence shown here is derived from an EMBL/GenBank/DDBJ whole genome shotgun (WGS) entry which is preliminary data.</text>
</comment>
<accession>A0ABT9RVT4</accession>
<keyword evidence="2" id="KW-1185">Reference proteome</keyword>
<name>A0ABT9RVT4_9MICC</name>
<protein>
    <submittedName>
        <fullName evidence="1">Uncharacterized protein</fullName>
    </submittedName>
</protein>
<dbReference type="Proteomes" id="UP001226577">
    <property type="component" value="Unassembled WGS sequence"/>
</dbReference>
<organism evidence="1 2">
    <name type="scientific">Pseudarthrobacter enclensis</name>
    <dbReference type="NCBI Taxonomy" id="993070"/>
    <lineage>
        <taxon>Bacteria</taxon>
        <taxon>Bacillati</taxon>
        <taxon>Actinomycetota</taxon>
        <taxon>Actinomycetes</taxon>
        <taxon>Micrococcales</taxon>
        <taxon>Micrococcaceae</taxon>
        <taxon>Pseudarthrobacter</taxon>
    </lineage>
</organism>
<gene>
    <name evidence="1" type="ORF">J2X98_002351</name>
</gene>
<reference evidence="1 2" key="1">
    <citation type="submission" date="2023-07" db="EMBL/GenBank/DDBJ databases">
        <title>Sorghum-associated microbial communities from plants grown in Nebraska, USA.</title>
        <authorList>
            <person name="Schachtman D."/>
        </authorList>
    </citation>
    <scope>NUCLEOTIDE SEQUENCE [LARGE SCALE GENOMIC DNA]</scope>
    <source>
        <strain evidence="1 2">CC222</strain>
    </source>
</reference>
<evidence type="ECO:0000313" key="2">
    <source>
        <dbReference type="Proteomes" id="UP001226577"/>
    </source>
</evidence>
<proteinExistence type="predicted"/>